<proteinExistence type="predicted"/>
<dbReference type="EMBL" id="LAZR01029798">
    <property type="protein sequence ID" value="KKL58508.1"/>
    <property type="molecule type" value="Genomic_DNA"/>
</dbReference>
<comment type="caution">
    <text evidence="1">The sequence shown here is derived from an EMBL/GenBank/DDBJ whole genome shotgun (WGS) entry which is preliminary data.</text>
</comment>
<accession>A0A0F9DA00</accession>
<organism evidence="1">
    <name type="scientific">marine sediment metagenome</name>
    <dbReference type="NCBI Taxonomy" id="412755"/>
    <lineage>
        <taxon>unclassified sequences</taxon>
        <taxon>metagenomes</taxon>
        <taxon>ecological metagenomes</taxon>
    </lineage>
</organism>
<name>A0A0F9DA00_9ZZZZ</name>
<dbReference type="AlphaFoldDB" id="A0A0F9DA00"/>
<protein>
    <submittedName>
        <fullName evidence="1">Uncharacterized protein</fullName>
    </submittedName>
</protein>
<sequence length="252" mass="28157">MSDVVLEPVLHKPQSQAAATNRNINECYWRRGPKEVSPGWIIIGPGPETEQARRWKDGGREPLIELSLTDRVSPKTGQRERIDYSLDSLARSRFYWLFKNGGAKEFPIDQIVAFKWHINPPYEMSKEVFPQLEEYELPDPWWCALCSPQIAPKNSAQQLLQHIIIGHGLPMSEAKPLLADAKNPPLSGGLDPVIRKKRTPEEVEADEAERAVVAAKAEEETKDMKDPTKGSLSVCHSCGEQIAGALASHNCT</sequence>
<reference evidence="1" key="1">
    <citation type="journal article" date="2015" name="Nature">
        <title>Complex archaea that bridge the gap between prokaryotes and eukaryotes.</title>
        <authorList>
            <person name="Spang A."/>
            <person name="Saw J.H."/>
            <person name="Jorgensen S.L."/>
            <person name="Zaremba-Niedzwiedzka K."/>
            <person name="Martijn J."/>
            <person name="Lind A.E."/>
            <person name="van Eijk R."/>
            <person name="Schleper C."/>
            <person name="Guy L."/>
            <person name="Ettema T.J."/>
        </authorList>
    </citation>
    <scope>NUCLEOTIDE SEQUENCE</scope>
</reference>
<evidence type="ECO:0000313" key="1">
    <source>
        <dbReference type="EMBL" id="KKL58508.1"/>
    </source>
</evidence>
<gene>
    <name evidence="1" type="ORF">LCGC14_2224660</name>
</gene>